<accession>A0ABQ6CM03</accession>
<sequence length="85" mass="9105">MRLLICAVLLAASCVPTLAASCTSRIAYVQRIIDKDVKTGFVDKKVHDDMGRDLAAATQACNAGNDAKAEQIISATQSRHGYPVR</sequence>
<gene>
    <name evidence="2" type="ORF">GCM10007874_43480</name>
</gene>
<proteinExistence type="predicted"/>
<dbReference type="EMBL" id="BSPC01000048">
    <property type="protein sequence ID" value="GLS21331.1"/>
    <property type="molecule type" value="Genomic_DNA"/>
</dbReference>
<dbReference type="RefSeq" id="WP_284314377.1">
    <property type="nucleotide sequence ID" value="NZ_BSPC01000048.1"/>
</dbReference>
<dbReference type="Proteomes" id="UP001156882">
    <property type="component" value="Unassembled WGS sequence"/>
</dbReference>
<reference evidence="3" key="1">
    <citation type="journal article" date="2019" name="Int. J. Syst. Evol. Microbiol.">
        <title>The Global Catalogue of Microorganisms (GCM) 10K type strain sequencing project: providing services to taxonomists for standard genome sequencing and annotation.</title>
        <authorList>
            <consortium name="The Broad Institute Genomics Platform"/>
            <consortium name="The Broad Institute Genome Sequencing Center for Infectious Disease"/>
            <person name="Wu L."/>
            <person name="Ma J."/>
        </authorList>
    </citation>
    <scope>NUCLEOTIDE SEQUENCE [LARGE SCALE GENOMIC DNA]</scope>
    <source>
        <strain evidence="3">NBRC 101365</strain>
    </source>
</reference>
<keyword evidence="1" id="KW-0732">Signal</keyword>
<name>A0ABQ6CM03_9HYPH</name>
<evidence type="ECO:0000313" key="3">
    <source>
        <dbReference type="Proteomes" id="UP001156882"/>
    </source>
</evidence>
<organism evidence="2 3">
    <name type="scientific">Labrys miyagiensis</name>
    <dbReference type="NCBI Taxonomy" id="346912"/>
    <lineage>
        <taxon>Bacteria</taxon>
        <taxon>Pseudomonadati</taxon>
        <taxon>Pseudomonadota</taxon>
        <taxon>Alphaproteobacteria</taxon>
        <taxon>Hyphomicrobiales</taxon>
        <taxon>Xanthobacteraceae</taxon>
        <taxon>Labrys</taxon>
    </lineage>
</organism>
<feature type="signal peptide" evidence="1">
    <location>
        <begin position="1"/>
        <end position="19"/>
    </location>
</feature>
<protein>
    <submittedName>
        <fullName evidence="2">Uncharacterized protein</fullName>
    </submittedName>
</protein>
<evidence type="ECO:0000256" key="1">
    <source>
        <dbReference type="SAM" id="SignalP"/>
    </source>
</evidence>
<keyword evidence="3" id="KW-1185">Reference proteome</keyword>
<feature type="chain" id="PRO_5047285932" evidence="1">
    <location>
        <begin position="20"/>
        <end position="85"/>
    </location>
</feature>
<dbReference type="PROSITE" id="PS51257">
    <property type="entry name" value="PROKAR_LIPOPROTEIN"/>
    <property type="match status" value="1"/>
</dbReference>
<comment type="caution">
    <text evidence="2">The sequence shown here is derived from an EMBL/GenBank/DDBJ whole genome shotgun (WGS) entry which is preliminary data.</text>
</comment>
<evidence type="ECO:0000313" key="2">
    <source>
        <dbReference type="EMBL" id="GLS21331.1"/>
    </source>
</evidence>